<dbReference type="EMBL" id="MU167216">
    <property type="protein sequence ID" value="KAG0150852.1"/>
    <property type="molecule type" value="Genomic_DNA"/>
</dbReference>
<proteinExistence type="predicted"/>
<reference evidence="1" key="1">
    <citation type="submission" date="2013-11" db="EMBL/GenBank/DDBJ databases">
        <title>Genome sequence of the fusiform rust pathogen reveals effectors for host alternation and coevolution with pine.</title>
        <authorList>
            <consortium name="DOE Joint Genome Institute"/>
            <person name="Smith K."/>
            <person name="Pendleton A."/>
            <person name="Kubisiak T."/>
            <person name="Anderson C."/>
            <person name="Salamov A."/>
            <person name="Aerts A."/>
            <person name="Riley R."/>
            <person name="Clum A."/>
            <person name="Lindquist E."/>
            <person name="Ence D."/>
            <person name="Campbell M."/>
            <person name="Kronenberg Z."/>
            <person name="Feau N."/>
            <person name="Dhillon B."/>
            <person name="Hamelin R."/>
            <person name="Burleigh J."/>
            <person name="Smith J."/>
            <person name="Yandell M."/>
            <person name="Nelson C."/>
            <person name="Grigoriev I."/>
            <person name="Davis J."/>
        </authorList>
    </citation>
    <scope>NUCLEOTIDE SEQUENCE</scope>
    <source>
        <strain evidence="1">G11</strain>
    </source>
</reference>
<accession>A0A9P6NSK5</accession>
<sequence length="143" mass="16293">MKRCTEITSKYTQCVGSSHRIYTLIDDAQTPGSLAVCNKCALTLVHYHKDTTPIEDNIRLQSAQDQQTRSTSARNFSSRSHLVKKRLIDPDLSPPILFIKTKMTKTHSNKQTNKDTHKYHSMKIQEPGRRFFAASRTAATLAW</sequence>
<comment type="caution">
    <text evidence="1">The sequence shown here is derived from an EMBL/GenBank/DDBJ whole genome shotgun (WGS) entry which is preliminary data.</text>
</comment>
<dbReference type="AlphaFoldDB" id="A0A9P6NSK5"/>
<organism evidence="1 2">
    <name type="scientific">Cronartium quercuum f. sp. fusiforme G11</name>
    <dbReference type="NCBI Taxonomy" id="708437"/>
    <lineage>
        <taxon>Eukaryota</taxon>
        <taxon>Fungi</taxon>
        <taxon>Dikarya</taxon>
        <taxon>Basidiomycota</taxon>
        <taxon>Pucciniomycotina</taxon>
        <taxon>Pucciniomycetes</taxon>
        <taxon>Pucciniales</taxon>
        <taxon>Coleosporiaceae</taxon>
        <taxon>Cronartium</taxon>
    </lineage>
</organism>
<gene>
    <name evidence="1" type="ORF">CROQUDRAFT_651682</name>
</gene>
<protein>
    <submittedName>
        <fullName evidence="1">Uncharacterized protein</fullName>
    </submittedName>
</protein>
<evidence type="ECO:0000313" key="2">
    <source>
        <dbReference type="Proteomes" id="UP000886653"/>
    </source>
</evidence>
<evidence type="ECO:0000313" key="1">
    <source>
        <dbReference type="EMBL" id="KAG0150852.1"/>
    </source>
</evidence>
<name>A0A9P6NSK5_9BASI</name>
<dbReference type="Proteomes" id="UP000886653">
    <property type="component" value="Unassembled WGS sequence"/>
</dbReference>
<keyword evidence="2" id="KW-1185">Reference proteome</keyword>